<name>A0ABR3S1I5_9PLEO</name>
<feature type="compositionally biased region" description="Low complexity" evidence="1">
    <location>
        <begin position="831"/>
        <end position="847"/>
    </location>
</feature>
<keyword evidence="3" id="KW-1185">Reference proteome</keyword>
<feature type="region of interest" description="Disordered" evidence="1">
    <location>
        <begin position="680"/>
        <end position="708"/>
    </location>
</feature>
<evidence type="ECO:0000313" key="3">
    <source>
        <dbReference type="Proteomes" id="UP001521785"/>
    </source>
</evidence>
<feature type="compositionally biased region" description="Polar residues" evidence="1">
    <location>
        <begin position="1104"/>
        <end position="1118"/>
    </location>
</feature>
<reference evidence="2 3" key="1">
    <citation type="submission" date="2024-02" db="EMBL/GenBank/DDBJ databases">
        <title>De novo assembly and annotation of 12 fungi associated with fruit tree decline syndrome in Ontario, Canada.</title>
        <authorList>
            <person name="Sulman M."/>
            <person name="Ellouze W."/>
            <person name="Ilyukhin E."/>
        </authorList>
    </citation>
    <scope>NUCLEOTIDE SEQUENCE [LARGE SCALE GENOMIC DNA]</scope>
    <source>
        <strain evidence="2 3">M42-189</strain>
    </source>
</reference>
<evidence type="ECO:0000256" key="1">
    <source>
        <dbReference type="SAM" id="MobiDB-lite"/>
    </source>
</evidence>
<feature type="region of interest" description="Disordered" evidence="1">
    <location>
        <begin position="1023"/>
        <end position="1131"/>
    </location>
</feature>
<feature type="compositionally biased region" description="Polar residues" evidence="1">
    <location>
        <begin position="1213"/>
        <end position="1225"/>
    </location>
</feature>
<evidence type="ECO:0008006" key="4">
    <source>
        <dbReference type="Google" id="ProtNLM"/>
    </source>
</evidence>
<feature type="region of interest" description="Disordered" evidence="1">
    <location>
        <begin position="1197"/>
        <end position="1225"/>
    </location>
</feature>
<comment type="caution">
    <text evidence="2">The sequence shown here is derived from an EMBL/GenBank/DDBJ whole genome shotgun (WGS) entry which is preliminary data.</text>
</comment>
<accession>A0ABR3S1I5</accession>
<protein>
    <recommendedName>
        <fullName evidence="4">Apple domain-containing protein</fullName>
    </recommendedName>
</protein>
<feature type="compositionally biased region" description="Polar residues" evidence="1">
    <location>
        <begin position="1068"/>
        <end position="1087"/>
    </location>
</feature>
<dbReference type="Proteomes" id="UP001521785">
    <property type="component" value="Unassembled WGS sequence"/>
</dbReference>
<dbReference type="EMBL" id="JAKJXO020000002">
    <property type="protein sequence ID" value="KAL1610546.1"/>
    <property type="molecule type" value="Genomic_DNA"/>
</dbReference>
<gene>
    <name evidence="2" type="ORF">SLS60_002215</name>
</gene>
<organism evidence="2 3">
    <name type="scientific">Paraconiothyrium brasiliense</name>
    <dbReference type="NCBI Taxonomy" id="300254"/>
    <lineage>
        <taxon>Eukaryota</taxon>
        <taxon>Fungi</taxon>
        <taxon>Dikarya</taxon>
        <taxon>Ascomycota</taxon>
        <taxon>Pezizomycotina</taxon>
        <taxon>Dothideomycetes</taxon>
        <taxon>Pleosporomycetidae</taxon>
        <taxon>Pleosporales</taxon>
        <taxon>Massarineae</taxon>
        <taxon>Didymosphaeriaceae</taxon>
        <taxon>Paraconiothyrium</taxon>
    </lineage>
</organism>
<proteinExistence type="predicted"/>
<sequence length="1596" mass="159741">MPLQYKTVGKNVLRVLTRYETKTIITTESIAPGFNQTAIRIQSAVSVPASITSPASISVVASGSILPVSPPAPGGPSVPVVVGIPFECPTNGTTTDKANGLSPQFIVGDLRYEYSVLCDTAVTDSNTLTGIQNVANQTACAAHCSLVNNRSQRQLCQSASFVPNPDASNGQCFLHGSAQNFARSPGSVTILLTQVSSKSDNCQSVDLVNGPSNTTVDTAQLVGDVLSEGFSLSTPGLISRSETGGVFKTFWSSGYTDLAGAYHYSWFEVYASSSAWWAAYATSWTCTVKNTPRTVVIAQPVPDLTSVFIDVTTIVENGTTTIISGTSTFSRTDGGGVIFPTSVAALGTAGIGVFTAAGALETSNATAGAGVSEIPAPTSAPGVANETAIVPVETGSQGAASIVVSGSAATFRSVEGGGIISGSPVPQPNSTAALSAGSAAFIASEAASTANATAGSGNQPGVVQASGGIAFSIEGFLSTGVSTAGSGAIPPSPTNEQSPARISTSEFVLPPQHGYDNTPTSSAAASLPANSGVVPGSSGGAQFSEFGATATLNVTGFETVIPPPPIGTEASSGPPINTLNMSLPSGTAPTDQFSNTDSPRRGSILRSTASANSTAFLPTGTAPASEAPVVNATASVSEAVVVIEVSEVVSALLPTGASNVIIPVSANITIPVPTGFESETVSAFAPSPSSNSTTTEEEAEGGGSFGAFQFSEEATGGLSESGEVASTGAIPLPSANVTLPASVSATPSPSSNGSLPAGTAVFVTSGEISFSSVASGGGVILPSLNASVPVSGIPIGTAPASGAQEISIAGATAIILSTGTGGVVLPVSTNQTASAPASQPTSPSTTSTEDEFSNSFGDRTGGFRRTSTPIGTAPLGTAPIGSGFSVLAVNFTASPVGTAPLVTAPIVTGSPLASVPVVNATAAPVGTAPLLTALVVPVSSSPVANFTIPPPPLYIPNGGYGVQSIEAVSSTQPSVAVEQPSVVIPALTANLTLLLPTASGSTEQPSVVIPPLSVNLTVAVPTASESVERPPAELPPNQASRTATRGGGGGQPFDFTEQPSVTLPPLAANSSAVFPTASGSTGPEFSNSGDDRLGRSRSRTTTGPSEQPLPTANMTLSGTAPIPTANASLPGTAPLTANRPFGTLAVPEVSANFSLLATGSGVVPIPANITSVPLMTAPSGTAPISVNFTAFLPTGTAPGPEFSNTENPRRGSFSRSSAPANSTGLLPTGTAPVPLFTAASVVIPIVPENITVPVPLFTAASVVIPVVPENITIPVGTASAPVPLFTAASVVIPVASENITIPVGTASAPVPLFTAASVVIPVASENVTLPFATGTGASITPSASLNGTEGCPTPTPTVIPHTVVITTVSYETLLVGPSTCAPTASAGLFQAGLLRVNATLPTGTGTAAVSATSPVITSRSYRRTGEVATQEQIDQACADQDNIVINPDFSFEAANTAFGWNTTADDQFVDFRTMNSTDGQFARILAAATNTAMTISQPLTLCPGKEYKLTSTNRVGNLMSKCQADYYIGSDFVYQASPQETFTKRQEFLTAGSSPEDVSQDLRVVVKCNGESGIPAGTNADGYMNLDIDDVGVQMV</sequence>
<feature type="region of interest" description="Disordered" evidence="1">
    <location>
        <begin position="831"/>
        <end position="874"/>
    </location>
</feature>
<feature type="compositionally biased region" description="Low complexity" evidence="1">
    <location>
        <begin position="682"/>
        <end position="694"/>
    </location>
</feature>
<evidence type="ECO:0000313" key="2">
    <source>
        <dbReference type="EMBL" id="KAL1610546.1"/>
    </source>
</evidence>